<protein>
    <submittedName>
        <fullName evidence="3">Uncharacterized protein</fullName>
    </submittedName>
</protein>
<feature type="region of interest" description="Disordered" evidence="1">
    <location>
        <begin position="1"/>
        <end position="54"/>
    </location>
</feature>
<name>A0A1I8JQ28_9PLAT</name>
<feature type="region of interest" description="Disordered" evidence="1">
    <location>
        <begin position="70"/>
        <end position="128"/>
    </location>
</feature>
<dbReference type="Proteomes" id="UP000095280">
    <property type="component" value="Unplaced"/>
</dbReference>
<keyword evidence="2" id="KW-1185">Reference proteome</keyword>
<evidence type="ECO:0000313" key="3">
    <source>
        <dbReference type="WBParaSite" id="snap_masked-unitig_3063-processed-gene-0.0-mRNA-1"/>
    </source>
</evidence>
<feature type="compositionally biased region" description="Polar residues" evidence="1">
    <location>
        <begin position="42"/>
        <end position="54"/>
    </location>
</feature>
<proteinExistence type="predicted"/>
<feature type="compositionally biased region" description="Polar residues" evidence="1">
    <location>
        <begin position="18"/>
        <end position="28"/>
    </location>
</feature>
<sequence length="128" mass="13764">AWQRPTADPAHQPPRSRCYSTKRTTVSSPGWPGNGRRRRQDSQTASGRFENRATSPANWWTIRILCCQGESRRPGSDQIPRSCSSAEVPRSPGTRRQNHRAGGRPGQSAGAGRHSGATGSPAESAASS</sequence>
<evidence type="ECO:0000256" key="1">
    <source>
        <dbReference type="SAM" id="MobiDB-lite"/>
    </source>
</evidence>
<reference evidence="3" key="1">
    <citation type="submission" date="2016-11" db="UniProtKB">
        <authorList>
            <consortium name="WormBaseParasite"/>
        </authorList>
    </citation>
    <scope>IDENTIFICATION</scope>
</reference>
<accession>A0A1I8JQ28</accession>
<dbReference type="AlphaFoldDB" id="A0A1I8JQ28"/>
<dbReference type="WBParaSite" id="snap_masked-unitig_3063-processed-gene-0.0-mRNA-1">
    <property type="protein sequence ID" value="snap_masked-unitig_3063-processed-gene-0.0-mRNA-1"/>
    <property type="gene ID" value="snap_masked-unitig_3063-processed-gene-0.0"/>
</dbReference>
<organism evidence="2 3">
    <name type="scientific">Macrostomum lignano</name>
    <dbReference type="NCBI Taxonomy" id="282301"/>
    <lineage>
        <taxon>Eukaryota</taxon>
        <taxon>Metazoa</taxon>
        <taxon>Spiralia</taxon>
        <taxon>Lophotrochozoa</taxon>
        <taxon>Platyhelminthes</taxon>
        <taxon>Rhabditophora</taxon>
        <taxon>Macrostomorpha</taxon>
        <taxon>Macrostomida</taxon>
        <taxon>Macrostomidae</taxon>
        <taxon>Macrostomum</taxon>
    </lineage>
</organism>
<evidence type="ECO:0000313" key="2">
    <source>
        <dbReference type="Proteomes" id="UP000095280"/>
    </source>
</evidence>